<feature type="signal peptide" evidence="4">
    <location>
        <begin position="1"/>
        <end position="24"/>
    </location>
</feature>
<evidence type="ECO:0000256" key="3">
    <source>
        <dbReference type="PROSITE-ProRule" id="PRU00497"/>
    </source>
</evidence>
<dbReference type="Pfam" id="PF00379">
    <property type="entry name" value="Chitin_bind_4"/>
    <property type="match status" value="1"/>
</dbReference>
<evidence type="ECO:0000256" key="4">
    <source>
        <dbReference type="SAM" id="SignalP"/>
    </source>
</evidence>
<protein>
    <submittedName>
        <fullName evidence="6">Larval cuticle protein 16/17-like</fullName>
    </submittedName>
</protein>
<dbReference type="Proteomes" id="UP001652582">
    <property type="component" value="Chromosome 7"/>
</dbReference>
<name>A0ABM3LHH3_BICAN</name>
<dbReference type="InterPro" id="IPR050468">
    <property type="entry name" value="Cuticle_Struct_Prot"/>
</dbReference>
<organism evidence="5 6">
    <name type="scientific">Bicyclus anynana</name>
    <name type="common">Squinting bush brown butterfly</name>
    <dbReference type="NCBI Taxonomy" id="110368"/>
    <lineage>
        <taxon>Eukaryota</taxon>
        <taxon>Metazoa</taxon>
        <taxon>Ecdysozoa</taxon>
        <taxon>Arthropoda</taxon>
        <taxon>Hexapoda</taxon>
        <taxon>Insecta</taxon>
        <taxon>Pterygota</taxon>
        <taxon>Neoptera</taxon>
        <taxon>Endopterygota</taxon>
        <taxon>Lepidoptera</taxon>
        <taxon>Glossata</taxon>
        <taxon>Ditrysia</taxon>
        <taxon>Papilionoidea</taxon>
        <taxon>Nymphalidae</taxon>
        <taxon>Satyrinae</taxon>
        <taxon>Satyrini</taxon>
        <taxon>Mycalesina</taxon>
        <taxon>Bicyclus</taxon>
    </lineage>
</organism>
<dbReference type="PROSITE" id="PS00233">
    <property type="entry name" value="CHIT_BIND_RR_1"/>
    <property type="match status" value="1"/>
</dbReference>
<dbReference type="InterPro" id="IPR031311">
    <property type="entry name" value="CHIT_BIND_RR_consensus"/>
</dbReference>
<dbReference type="PRINTS" id="PR00947">
    <property type="entry name" value="CUTICLE"/>
</dbReference>
<dbReference type="InterPro" id="IPR000618">
    <property type="entry name" value="Insect_cuticle"/>
</dbReference>
<proteinExistence type="predicted"/>
<reference evidence="6" key="1">
    <citation type="submission" date="2025-08" db="UniProtKB">
        <authorList>
            <consortium name="RefSeq"/>
        </authorList>
    </citation>
    <scope>IDENTIFICATION</scope>
</reference>
<evidence type="ECO:0000256" key="1">
    <source>
        <dbReference type="ARBA" id="ARBA00022460"/>
    </source>
</evidence>
<dbReference type="RefSeq" id="XP_052738525.1">
    <property type="nucleotide sequence ID" value="XM_052882565.1"/>
</dbReference>
<gene>
    <name evidence="6" type="primary">LOC128198255</name>
</gene>
<keyword evidence="2 4" id="KW-0732">Signal</keyword>
<evidence type="ECO:0000313" key="5">
    <source>
        <dbReference type="Proteomes" id="UP001652582"/>
    </source>
</evidence>
<dbReference type="PANTHER" id="PTHR10380">
    <property type="entry name" value="CUTICLE PROTEIN"/>
    <property type="match status" value="1"/>
</dbReference>
<evidence type="ECO:0000313" key="6">
    <source>
        <dbReference type="RefSeq" id="XP_052738525.1"/>
    </source>
</evidence>
<dbReference type="PROSITE" id="PS51155">
    <property type="entry name" value="CHIT_BIND_RR_2"/>
    <property type="match status" value="1"/>
</dbReference>
<keyword evidence="1 3" id="KW-0193">Cuticle</keyword>
<evidence type="ECO:0000256" key="2">
    <source>
        <dbReference type="ARBA" id="ARBA00022729"/>
    </source>
</evidence>
<sequence length="110" mass="12768">MVKGVRFCFYAAIFYTVFVHSSSGIERQIKELVYNNNGFGTYSFEFATKDGTYRKEEGGVVTNNGRDYVVRGEYGFIDPEGRQHLVRYVADANGYRPQKDDIRFNDRRII</sequence>
<dbReference type="GeneID" id="128198255"/>
<keyword evidence="5" id="KW-1185">Reference proteome</keyword>
<feature type="chain" id="PRO_5045272524" evidence="4">
    <location>
        <begin position="25"/>
        <end position="110"/>
    </location>
</feature>
<accession>A0ABM3LHH3</accession>
<dbReference type="PANTHER" id="PTHR10380:SF173">
    <property type="entry name" value="CUTICULAR PROTEIN 47EF, ISOFORM C-RELATED"/>
    <property type="match status" value="1"/>
</dbReference>